<dbReference type="GO" id="GO:1990904">
    <property type="term" value="C:ribonucleoprotein complex"/>
    <property type="evidence" value="ECO:0007669"/>
    <property type="project" value="UniProtKB-KW"/>
</dbReference>
<evidence type="ECO:0000313" key="9">
    <source>
        <dbReference type="Proteomes" id="UP001233999"/>
    </source>
</evidence>
<comment type="similarity">
    <text evidence="2">Belongs to the universal ribosomal protein uL18 family.</text>
</comment>
<sequence length="237" mass="27203">MPKIIGFGGLAREDGSSCKNPKIDRYNKLKFVVEIISHPGFFNAIIKLEYIKMFCVPSRLLQQIHLSYKDFRILSVANLSSGKNEVSPEFVNRNPRNLEKLRIARKPSGYHLEAPGREFWHKLTLDQSSHHITAKVVHNAGNEVVIASTKEWKKKGYEVRTTDTSAYINLARVFAQRCLESGITEVYNNLKPKSGGKVDAFLKTLEENGLALSEPSRFKPYTPWDWKREEKPWEIIE</sequence>
<comment type="subcellular location">
    <subcellularLocation>
        <location evidence="1">Mitochondrion</location>
    </subcellularLocation>
</comment>
<evidence type="ECO:0000256" key="7">
    <source>
        <dbReference type="ARBA" id="ARBA00082661"/>
    </source>
</evidence>
<dbReference type="EMBL" id="JASPKZ010007249">
    <property type="protein sequence ID" value="KAJ9585772.1"/>
    <property type="molecule type" value="Genomic_DNA"/>
</dbReference>
<keyword evidence="9" id="KW-1185">Reference proteome</keyword>
<dbReference type="FunFam" id="3.30.420.80:FF:000005">
    <property type="entry name" value="39S ribosomal protein L18, mitochondrial"/>
    <property type="match status" value="1"/>
</dbReference>
<evidence type="ECO:0000256" key="4">
    <source>
        <dbReference type="ARBA" id="ARBA00023128"/>
    </source>
</evidence>
<dbReference type="GO" id="GO:0008097">
    <property type="term" value="F:5S rRNA binding"/>
    <property type="evidence" value="ECO:0007669"/>
    <property type="project" value="TreeGrafter"/>
</dbReference>
<gene>
    <name evidence="8" type="ORF">L9F63_002409</name>
</gene>
<dbReference type="AlphaFoldDB" id="A0AAD7ZSF4"/>
<comment type="caution">
    <text evidence="8">The sequence shown here is derived from an EMBL/GenBank/DDBJ whole genome shotgun (WGS) entry which is preliminary data.</text>
</comment>
<keyword evidence="5" id="KW-0687">Ribonucleoprotein</keyword>
<evidence type="ECO:0000256" key="6">
    <source>
        <dbReference type="ARBA" id="ARBA00069051"/>
    </source>
</evidence>
<dbReference type="GO" id="GO:0006412">
    <property type="term" value="P:translation"/>
    <property type="evidence" value="ECO:0007669"/>
    <property type="project" value="InterPro"/>
</dbReference>
<name>A0AAD7ZSF4_DIPPU</name>
<evidence type="ECO:0000313" key="8">
    <source>
        <dbReference type="EMBL" id="KAJ9585772.1"/>
    </source>
</evidence>
<keyword evidence="3" id="KW-0689">Ribosomal protein</keyword>
<evidence type="ECO:0000256" key="3">
    <source>
        <dbReference type="ARBA" id="ARBA00022980"/>
    </source>
</evidence>
<dbReference type="Proteomes" id="UP001233999">
    <property type="component" value="Unassembled WGS sequence"/>
</dbReference>
<organism evidence="8 9">
    <name type="scientific">Diploptera punctata</name>
    <name type="common">Pacific beetle cockroach</name>
    <dbReference type="NCBI Taxonomy" id="6984"/>
    <lineage>
        <taxon>Eukaryota</taxon>
        <taxon>Metazoa</taxon>
        <taxon>Ecdysozoa</taxon>
        <taxon>Arthropoda</taxon>
        <taxon>Hexapoda</taxon>
        <taxon>Insecta</taxon>
        <taxon>Pterygota</taxon>
        <taxon>Neoptera</taxon>
        <taxon>Polyneoptera</taxon>
        <taxon>Dictyoptera</taxon>
        <taxon>Blattodea</taxon>
        <taxon>Blaberoidea</taxon>
        <taxon>Blaberidae</taxon>
        <taxon>Diplopterinae</taxon>
        <taxon>Diploptera</taxon>
    </lineage>
</organism>
<reference evidence="8" key="1">
    <citation type="journal article" date="2023" name="IScience">
        <title>Live-bearing cockroach genome reveals convergent evolutionary mechanisms linked to viviparity in insects and beyond.</title>
        <authorList>
            <person name="Fouks B."/>
            <person name="Harrison M.C."/>
            <person name="Mikhailova A.A."/>
            <person name="Marchal E."/>
            <person name="English S."/>
            <person name="Carruthers M."/>
            <person name="Jennings E.C."/>
            <person name="Chiamaka E.L."/>
            <person name="Frigard R.A."/>
            <person name="Pippel M."/>
            <person name="Attardo G.M."/>
            <person name="Benoit J.B."/>
            <person name="Bornberg-Bauer E."/>
            <person name="Tobe S.S."/>
        </authorList>
    </citation>
    <scope>NUCLEOTIDE SEQUENCE</scope>
    <source>
        <strain evidence="8">Stay&amp;Tobe</strain>
    </source>
</reference>
<evidence type="ECO:0000256" key="1">
    <source>
        <dbReference type="ARBA" id="ARBA00004173"/>
    </source>
</evidence>
<keyword evidence="4" id="KW-0496">Mitochondrion</keyword>
<proteinExistence type="inferred from homology"/>
<dbReference type="GO" id="GO:0005840">
    <property type="term" value="C:ribosome"/>
    <property type="evidence" value="ECO:0007669"/>
    <property type="project" value="UniProtKB-KW"/>
</dbReference>
<dbReference type="GO" id="GO:0003735">
    <property type="term" value="F:structural constituent of ribosome"/>
    <property type="evidence" value="ECO:0007669"/>
    <property type="project" value="InterPro"/>
</dbReference>
<reference evidence="8" key="2">
    <citation type="submission" date="2023-05" db="EMBL/GenBank/DDBJ databases">
        <authorList>
            <person name="Fouks B."/>
        </authorList>
    </citation>
    <scope>NUCLEOTIDE SEQUENCE</scope>
    <source>
        <strain evidence="8">Stay&amp;Tobe</strain>
        <tissue evidence="8">Testes</tissue>
    </source>
</reference>
<dbReference type="PANTHER" id="PTHR12899:SF3">
    <property type="entry name" value="LARGE RIBOSOMAL SUBUNIT PROTEIN UL18M"/>
    <property type="match status" value="1"/>
</dbReference>
<evidence type="ECO:0000256" key="5">
    <source>
        <dbReference type="ARBA" id="ARBA00023274"/>
    </source>
</evidence>
<dbReference type="InterPro" id="IPR057268">
    <property type="entry name" value="Ribosomal_L18"/>
</dbReference>
<dbReference type="InterPro" id="IPR005484">
    <property type="entry name" value="Ribosomal_uL18_bac/plant/anim"/>
</dbReference>
<dbReference type="SUPFAM" id="SSF53137">
    <property type="entry name" value="Translational machinery components"/>
    <property type="match status" value="1"/>
</dbReference>
<dbReference type="PANTHER" id="PTHR12899">
    <property type="entry name" value="39S RIBOSOMAL PROTEIN L18, MITOCHONDRIAL"/>
    <property type="match status" value="1"/>
</dbReference>
<protein>
    <recommendedName>
        <fullName evidence="6">Large ribosomal subunit protein uL18m</fullName>
    </recommendedName>
    <alternativeName>
        <fullName evidence="7">39S ribosomal protein L18, mitochondrial</fullName>
    </alternativeName>
</protein>
<dbReference type="CDD" id="cd00432">
    <property type="entry name" value="Ribosomal_L18_L5e"/>
    <property type="match status" value="1"/>
</dbReference>
<dbReference type="InterPro" id="IPR036967">
    <property type="entry name" value="Ribosomal_uS11_sf"/>
</dbReference>
<dbReference type="Gene3D" id="3.30.420.80">
    <property type="entry name" value="Ribosomal protein S11"/>
    <property type="match status" value="1"/>
</dbReference>
<dbReference type="GO" id="GO:0005743">
    <property type="term" value="C:mitochondrial inner membrane"/>
    <property type="evidence" value="ECO:0007669"/>
    <property type="project" value="UniProtKB-ARBA"/>
</dbReference>
<evidence type="ECO:0000256" key="2">
    <source>
        <dbReference type="ARBA" id="ARBA00007116"/>
    </source>
</evidence>
<accession>A0AAD7ZSF4</accession>